<evidence type="ECO:0000256" key="7">
    <source>
        <dbReference type="ARBA" id="ARBA00022840"/>
    </source>
</evidence>
<keyword evidence="4 10" id="KW-0808">Transferase</keyword>
<protein>
    <recommendedName>
        <fullName evidence="3 10">Gluconokinase</fullName>
        <ecNumber evidence="3 10">2.7.1.12</ecNumber>
    </recommendedName>
</protein>
<keyword evidence="8" id="KW-0311">Gluconate utilization</keyword>
<dbReference type="HOGENOM" id="CLU_077168_4_1_11"/>
<keyword evidence="6 10" id="KW-0418">Kinase</keyword>
<proteinExistence type="inferred from homology"/>
<dbReference type="PANTHER" id="PTHR43442:SF3">
    <property type="entry name" value="GLUCONOKINASE-RELATED"/>
    <property type="match status" value="1"/>
</dbReference>
<keyword evidence="7 10" id="KW-0067">ATP-binding</keyword>
<evidence type="ECO:0000256" key="4">
    <source>
        <dbReference type="ARBA" id="ARBA00022679"/>
    </source>
</evidence>
<dbReference type="EMBL" id="CAIZ01000117">
    <property type="protein sequence ID" value="CCH70026.1"/>
    <property type="molecule type" value="Genomic_DNA"/>
</dbReference>
<evidence type="ECO:0000256" key="1">
    <source>
        <dbReference type="ARBA" id="ARBA00004761"/>
    </source>
</evidence>
<name>N0E2L4_9MICO</name>
<dbReference type="GO" id="GO:0019521">
    <property type="term" value="P:D-gluconate metabolic process"/>
    <property type="evidence" value="ECO:0007669"/>
    <property type="project" value="UniProtKB-KW"/>
</dbReference>
<dbReference type="GO" id="GO:0046316">
    <property type="term" value="F:gluconokinase activity"/>
    <property type="evidence" value="ECO:0007669"/>
    <property type="project" value="UniProtKB-EC"/>
</dbReference>
<gene>
    <name evidence="11" type="primary">gntK</name>
    <name evidence="11" type="ORF">BN10_480025</name>
</gene>
<dbReference type="AlphaFoldDB" id="N0E2L4"/>
<dbReference type="eggNOG" id="COG3265">
    <property type="taxonomic scope" value="Bacteria"/>
</dbReference>
<evidence type="ECO:0000256" key="10">
    <source>
        <dbReference type="RuleBase" id="RU363066"/>
    </source>
</evidence>
<comment type="catalytic activity">
    <reaction evidence="9 10">
        <text>D-gluconate + ATP = 6-phospho-D-gluconate + ADP + H(+)</text>
        <dbReference type="Rhea" id="RHEA:19433"/>
        <dbReference type="ChEBI" id="CHEBI:15378"/>
        <dbReference type="ChEBI" id="CHEBI:18391"/>
        <dbReference type="ChEBI" id="CHEBI:30616"/>
        <dbReference type="ChEBI" id="CHEBI:58759"/>
        <dbReference type="ChEBI" id="CHEBI:456216"/>
        <dbReference type="EC" id="2.7.1.12"/>
    </reaction>
</comment>
<evidence type="ECO:0000313" key="12">
    <source>
        <dbReference type="Proteomes" id="UP000013167"/>
    </source>
</evidence>
<evidence type="ECO:0000256" key="8">
    <source>
        <dbReference type="ARBA" id="ARBA00023064"/>
    </source>
</evidence>
<dbReference type="NCBIfam" id="TIGR01313">
    <property type="entry name" value="therm_gnt_kin"/>
    <property type="match status" value="1"/>
</dbReference>
<dbReference type="InterPro" id="IPR027417">
    <property type="entry name" value="P-loop_NTPase"/>
</dbReference>
<evidence type="ECO:0000256" key="9">
    <source>
        <dbReference type="ARBA" id="ARBA00048090"/>
    </source>
</evidence>
<dbReference type="InterPro" id="IPR006001">
    <property type="entry name" value="Therm_gnt_kin"/>
</dbReference>
<dbReference type="Gene3D" id="3.40.50.300">
    <property type="entry name" value="P-loop containing nucleotide triphosphate hydrolases"/>
    <property type="match status" value="1"/>
</dbReference>
<comment type="caution">
    <text evidence="11">The sequence shown here is derived from an EMBL/GenBank/DDBJ whole genome shotgun (WGS) entry which is preliminary data.</text>
</comment>
<dbReference type="GO" id="GO:0005524">
    <property type="term" value="F:ATP binding"/>
    <property type="evidence" value="ECO:0007669"/>
    <property type="project" value="UniProtKB-KW"/>
</dbReference>
<reference evidence="11 12" key="1">
    <citation type="journal article" date="2013" name="ISME J.">
        <title>A metabolic model for members of the genus Tetrasphaera involved in enhanced biological phosphorus removal.</title>
        <authorList>
            <person name="Kristiansen R."/>
            <person name="Nguyen H.T.T."/>
            <person name="Saunders A.M."/>
            <person name="Nielsen J.L."/>
            <person name="Wimmer R."/>
            <person name="Le V.Q."/>
            <person name="McIlroy S.J."/>
            <person name="Petrovski S."/>
            <person name="Seviour R.J."/>
            <person name="Calteau A."/>
            <person name="Nielsen K.L."/>
            <person name="Nielsen P.H."/>
        </authorList>
    </citation>
    <scope>NUCLEOTIDE SEQUENCE [LARGE SCALE GENOMIC DNA]</scope>
    <source>
        <strain evidence="11 12">Lp2</strain>
    </source>
</reference>
<keyword evidence="5 10" id="KW-0547">Nucleotide-binding</keyword>
<dbReference type="Pfam" id="PF13671">
    <property type="entry name" value="AAA_33"/>
    <property type="match status" value="1"/>
</dbReference>
<dbReference type="CDD" id="cd02021">
    <property type="entry name" value="GntK"/>
    <property type="match status" value="1"/>
</dbReference>
<comment type="similarity">
    <text evidence="2 10">Belongs to the gluconokinase GntK/GntV family.</text>
</comment>
<organism evidence="11 12">
    <name type="scientific">Phycicoccus elongatus Lp2</name>
    <dbReference type="NCBI Taxonomy" id="1193181"/>
    <lineage>
        <taxon>Bacteria</taxon>
        <taxon>Bacillati</taxon>
        <taxon>Actinomycetota</taxon>
        <taxon>Actinomycetes</taxon>
        <taxon>Micrococcales</taxon>
        <taxon>Intrasporangiaceae</taxon>
        <taxon>Phycicoccus</taxon>
    </lineage>
</organism>
<evidence type="ECO:0000256" key="5">
    <source>
        <dbReference type="ARBA" id="ARBA00022741"/>
    </source>
</evidence>
<evidence type="ECO:0000256" key="6">
    <source>
        <dbReference type="ARBA" id="ARBA00022777"/>
    </source>
</evidence>
<dbReference type="FunFam" id="3.40.50.300:FF:000522">
    <property type="entry name" value="Gluconokinase"/>
    <property type="match status" value="1"/>
</dbReference>
<comment type="pathway">
    <text evidence="1">Carbohydrate acid metabolism.</text>
</comment>
<evidence type="ECO:0000256" key="3">
    <source>
        <dbReference type="ARBA" id="ARBA00012054"/>
    </source>
</evidence>
<keyword evidence="12" id="KW-1185">Reference proteome</keyword>
<dbReference type="RefSeq" id="WP_010849902.1">
    <property type="nucleotide sequence ID" value="NZ_HF570956.1"/>
</dbReference>
<evidence type="ECO:0000313" key="11">
    <source>
        <dbReference type="EMBL" id="CCH70026.1"/>
    </source>
</evidence>
<accession>N0E2L4</accession>
<sequence>MSDVVVVMGVSSVGKTTVAKGLSALMGWEFAEGDAFHPQANIDKMHAGTPLTDDDRWPWLRLIRDWMAEAIDEGRSAVVTCSALKVSYRDVLREAGSQVRFLHLVAPEVLVGDRMAHREGHFMPTSLLHSQFDTLEALTAKELEHGSTVVSVEGTPPQVLERCMNALGLSAPADIEEGHRA</sequence>
<dbReference type="Proteomes" id="UP000013167">
    <property type="component" value="Unassembled WGS sequence"/>
</dbReference>
<evidence type="ECO:0000256" key="2">
    <source>
        <dbReference type="ARBA" id="ARBA00008420"/>
    </source>
</evidence>
<dbReference type="EC" id="2.7.1.12" evidence="3 10"/>
<dbReference type="PANTHER" id="PTHR43442">
    <property type="entry name" value="GLUCONOKINASE-RELATED"/>
    <property type="match status" value="1"/>
</dbReference>
<dbReference type="SUPFAM" id="SSF52540">
    <property type="entry name" value="P-loop containing nucleoside triphosphate hydrolases"/>
    <property type="match status" value="1"/>
</dbReference>
<dbReference type="GO" id="GO:0005737">
    <property type="term" value="C:cytoplasm"/>
    <property type="evidence" value="ECO:0007669"/>
    <property type="project" value="TreeGrafter"/>
</dbReference>
<dbReference type="OrthoDB" id="9795716at2"/>
<dbReference type="STRING" id="1193181.BN10_480025"/>